<keyword evidence="1" id="KW-0732">Signal</keyword>
<dbReference type="InterPro" id="IPR002347">
    <property type="entry name" value="SDR_fam"/>
</dbReference>
<dbReference type="PANTHER" id="PTHR43313:SF50">
    <property type="entry name" value="GH26015P"/>
    <property type="match status" value="1"/>
</dbReference>
<name>T1GDP1_MEGSC</name>
<dbReference type="EMBL" id="CAQQ02194071">
    <property type="status" value="NOT_ANNOTATED_CDS"/>
    <property type="molecule type" value="Genomic_DNA"/>
</dbReference>
<reference evidence="2" key="2">
    <citation type="submission" date="2015-06" db="UniProtKB">
        <authorList>
            <consortium name="EnsemblMetazoa"/>
        </authorList>
    </citation>
    <scope>IDENTIFICATION</scope>
</reference>
<evidence type="ECO:0000313" key="3">
    <source>
        <dbReference type="Proteomes" id="UP000015102"/>
    </source>
</evidence>
<organism evidence="2 3">
    <name type="scientific">Megaselia scalaris</name>
    <name type="common">Humpbacked fly</name>
    <name type="synonym">Phora scalaris</name>
    <dbReference type="NCBI Taxonomy" id="36166"/>
    <lineage>
        <taxon>Eukaryota</taxon>
        <taxon>Metazoa</taxon>
        <taxon>Ecdysozoa</taxon>
        <taxon>Arthropoda</taxon>
        <taxon>Hexapoda</taxon>
        <taxon>Insecta</taxon>
        <taxon>Pterygota</taxon>
        <taxon>Neoptera</taxon>
        <taxon>Endopterygota</taxon>
        <taxon>Diptera</taxon>
        <taxon>Brachycera</taxon>
        <taxon>Muscomorpha</taxon>
        <taxon>Platypezoidea</taxon>
        <taxon>Phoridae</taxon>
        <taxon>Megaseliini</taxon>
        <taxon>Megaselia</taxon>
    </lineage>
</organism>
<dbReference type="PANTHER" id="PTHR43313">
    <property type="entry name" value="SHORT-CHAIN DEHYDROGENASE/REDUCTASE FAMILY 9C"/>
    <property type="match status" value="1"/>
</dbReference>
<sequence>MRRTARLTQIMLPLIRLANGRIVFLTSGLNKVPSPVRGIQCATQAAVESFASCMRQELRSRAVDVSIVAAGEFSPGNAWLTEDNLRQQAKEMWNQLNDEQKKSYGEDYYEAAMTSVEKYSREFN</sequence>
<feature type="chain" id="PRO_5004577249" evidence="1">
    <location>
        <begin position="21"/>
        <end position="124"/>
    </location>
</feature>
<dbReference type="SUPFAM" id="SSF51735">
    <property type="entry name" value="NAD(P)-binding Rossmann-fold domains"/>
    <property type="match status" value="1"/>
</dbReference>
<dbReference type="InterPro" id="IPR036291">
    <property type="entry name" value="NAD(P)-bd_dom_sf"/>
</dbReference>
<proteinExistence type="predicted"/>
<dbReference type="HOGENOM" id="CLU_140571_0_0_1"/>
<dbReference type="GO" id="GO:0016491">
    <property type="term" value="F:oxidoreductase activity"/>
    <property type="evidence" value="ECO:0007669"/>
    <property type="project" value="TreeGrafter"/>
</dbReference>
<dbReference type="Proteomes" id="UP000015102">
    <property type="component" value="Unassembled WGS sequence"/>
</dbReference>
<evidence type="ECO:0000313" key="2">
    <source>
        <dbReference type="EnsemblMetazoa" id="MESCA001432-PA"/>
    </source>
</evidence>
<dbReference type="STRING" id="36166.T1GDP1"/>
<dbReference type="EnsemblMetazoa" id="MESCA001432-RA">
    <property type="protein sequence ID" value="MESCA001432-PA"/>
    <property type="gene ID" value="MESCA001432"/>
</dbReference>
<reference evidence="3" key="1">
    <citation type="submission" date="2013-02" db="EMBL/GenBank/DDBJ databases">
        <authorList>
            <person name="Hughes D."/>
        </authorList>
    </citation>
    <scope>NUCLEOTIDE SEQUENCE</scope>
    <source>
        <strain>Durham</strain>
        <strain evidence="3">NC isolate 2 -- Noor lab</strain>
    </source>
</reference>
<protein>
    <submittedName>
        <fullName evidence="2">Uncharacterized protein</fullName>
    </submittedName>
</protein>
<feature type="signal peptide" evidence="1">
    <location>
        <begin position="1"/>
        <end position="20"/>
    </location>
</feature>
<evidence type="ECO:0000256" key="1">
    <source>
        <dbReference type="SAM" id="SignalP"/>
    </source>
</evidence>
<dbReference type="Pfam" id="PF00106">
    <property type="entry name" value="adh_short"/>
    <property type="match status" value="1"/>
</dbReference>
<dbReference type="Gene3D" id="3.40.50.720">
    <property type="entry name" value="NAD(P)-binding Rossmann-like Domain"/>
    <property type="match status" value="1"/>
</dbReference>
<dbReference type="GO" id="GO:0008202">
    <property type="term" value="P:steroid metabolic process"/>
    <property type="evidence" value="ECO:0007669"/>
    <property type="project" value="TreeGrafter"/>
</dbReference>
<dbReference type="OMA" id="QAKEMWN"/>
<accession>T1GDP1</accession>
<dbReference type="AlphaFoldDB" id="T1GDP1"/>
<keyword evidence="3" id="KW-1185">Reference proteome</keyword>